<dbReference type="HOGENOM" id="CLU_1038209_0_0_1"/>
<dbReference type="RefSeq" id="XP_013349042.1">
    <property type="nucleotide sequence ID" value="XM_013493588.1"/>
</dbReference>
<organism evidence="1 2">
    <name type="scientific">Aureobasidium subglaciale (strain EXF-2481)</name>
    <name type="common">Aureobasidium pullulans var. subglaciale</name>
    <dbReference type="NCBI Taxonomy" id="1043005"/>
    <lineage>
        <taxon>Eukaryota</taxon>
        <taxon>Fungi</taxon>
        <taxon>Dikarya</taxon>
        <taxon>Ascomycota</taxon>
        <taxon>Pezizomycotina</taxon>
        <taxon>Dothideomycetes</taxon>
        <taxon>Dothideomycetidae</taxon>
        <taxon>Dothideales</taxon>
        <taxon>Saccotheciaceae</taxon>
        <taxon>Aureobasidium</taxon>
    </lineage>
</organism>
<dbReference type="STRING" id="1043005.A0A074YS11"/>
<dbReference type="InParanoid" id="A0A074YS11"/>
<protein>
    <submittedName>
        <fullName evidence="1">Uncharacterized protein</fullName>
    </submittedName>
</protein>
<dbReference type="GeneID" id="25365163"/>
<gene>
    <name evidence="1" type="ORF">AUEXF2481DRAFT_34760</name>
</gene>
<sequence>MPTNLDLGSLRLSSPSTGLDLALTSGASISTLAACSFLDTPSITNIESGRVWVAPATSVQLLLDFVWLFVPSSYDILEQRLVNTLRRAALWDQLSLQPSLTIEPSPHQDTSLRIVLSLTSISQPSSNKKASIHRLGKDVPISHLKPPDGLPHWILDQVRLRFDIQTPSRPPPINKDAMLLECSTLPEAQATCVSSSTDDAKHCVDLIDAALRLAITSLPPKALSGMKITERSSFKHLDYVCPAMWSLGHIEVDSMRNGFAQAHTDEPI</sequence>
<evidence type="ECO:0000313" key="2">
    <source>
        <dbReference type="Proteomes" id="UP000030641"/>
    </source>
</evidence>
<keyword evidence="2" id="KW-1185">Reference proteome</keyword>
<dbReference type="AlphaFoldDB" id="A0A074YS11"/>
<name>A0A074YS11_AURSE</name>
<dbReference type="OrthoDB" id="4187154at2759"/>
<reference evidence="1 2" key="1">
    <citation type="journal article" date="2014" name="BMC Genomics">
        <title>Genome sequencing of four Aureobasidium pullulans varieties: biotechnological potential, stress tolerance, and description of new species.</title>
        <authorList>
            <person name="Gostin Ar C."/>
            <person name="Ohm R.A."/>
            <person name="Kogej T."/>
            <person name="Sonjak S."/>
            <person name="Turk M."/>
            <person name="Zajc J."/>
            <person name="Zalar P."/>
            <person name="Grube M."/>
            <person name="Sun H."/>
            <person name="Han J."/>
            <person name="Sharma A."/>
            <person name="Chiniquy J."/>
            <person name="Ngan C.Y."/>
            <person name="Lipzen A."/>
            <person name="Barry K."/>
            <person name="Grigoriev I.V."/>
            <person name="Gunde-Cimerman N."/>
        </authorList>
    </citation>
    <scope>NUCLEOTIDE SEQUENCE [LARGE SCALE GENOMIC DNA]</scope>
    <source>
        <strain evidence="1 2">EXF-2481</strain>
    </source>
</reference>
<accession>A0A074YS11</accession>
<evidence type="ECO:0000313" key="1">
    <source>
        <dbReference type="EMBL" id="KER00539.1"/>
    </source>
</evidence>
<dbReference type="Proteomes" id="UP000030641">
    <property type="component" value="Unassembled WGS sequence"/>
</dbReference>
<proteinExistence type="predicted"/>
<dbReference type="EMBL" id="KL584749">
    <property type="protein sequence ID" value="KER00539.1"/>
    <property type="molecule type" value="Genomic_DNA"/>
</dbReference>